<evidence type="ECO:0000259" key="3">
    <source>
        <dbReference type="Pfam" id="PF02129"/>
    </source>
</evidence>
<evidence type="ECO:0000256" key="2">
    <source>
        <dbReference type="SAM" id="SignalP"/>
    </source>
</evidence>
<dbReference type="EMBL" id="FNCJ01000003">
    <property type="protein sequence ID" value="SDG44766.1"/>
    <property type="molecule type" value="Genomic_DNA"/>
</dbReference>
<evidence type="ECO:0000256" key="1">
    <source>
        <dbReference type="ARBA" id="ARBA00022801"/>
    </source>
</evidence>
<dbReference type="InterPro" id="IPR029058">
    <property type="entry name" value="AB_hydrolase_fold"/>
</dbReference>
<dbReference type="InterPro" id="IPR000383">
    <property type="entry name" value="Xaa-Pro-like_dom"/>
</dbReference>
<dbReference type="SUPFAM" id="SSF53474">
    <property type="entry name" value="alpha/beta-Hydrolases"/>
    <property type="match status" value="1"/>
</dbReference>
<reference evidence="4 5" key="1">
    <citation type="submission" date="2016-10" db="EMBL/GenBank/DDBJ databases">
        <authorList>
            <person name="de Groot N.N."/>
        </authorList>
    </citation>
    <scope>NUCLEOTIDE SEQUENCE [LARGE SCALE GENOMIC DNA]</scope>
    <source>
        <strain evidence="4 5">LMG 2247</strain>
    </source>
</reference>
<proteinExistence type="predicted"/>
<feature type="domain" description="Xaa-Pro dipeptidyl-peptidase-like" evidence="3">
    <location>
        <begin position="39"/>
        <end position="177"/>
    </location>
</feature>
<accession>A0A1G7UB13</accession>
<dbReference type="Gene3D" id="3.40.50.1820">
    <property type="entry name" value="alpha/beta hydrolase"/>
    <property type="match status" value="1"/>
</dbReference>
<evidence type="ECO:0000313" key="4">
    <source>
        <dbReference type="EMBL" id="SDG44766.1"/>
    </source>
</evidence>
<protein>
    <submittedName>
        <fullName evidence="4">Dienelactone hydrolase</fullName>
    </submittedName>
</protein>
<dbReference type="PANTHER" id="PTHR22946">
    <property type="entry name" value="DIENELACTONE HYDROLASE DOMAIN-CONTAINING PROTEIN-RELATED"/>
    <property type="match status" value="1"/>
</dbReference>
<name>A0A1G7UB13_9BURK</name>
<dbReference type="RefSeq" id="WP_090683586.1">
    <property type="nucleotide sequence ID" value="NZ_CADERL010000005.1"/>
</dbReference>
<dbReference type="InterPro" id="IPR050261">
    <property type="entry name" value="FrsA_esterase"/>
</dbReference>
<gene>
    <name evidence="4" type="ORF">SAMN05216466_103386</name>
</gene>
<dbReference type="PANTHER" id="PTHR22946:SF9">
    <property type="entry name" value="POLYKETIDE TRANSFERASE AF380"/>
    <property type="match status" value="1"/>
</dbReference>
<feature type="chain" id="PRO_5011632150" evidence="2">
    <location>
        <begin position="18"/>
        <end position="359"/>
    </location>
</feature>
<dbReference type="Proteomes" id="UP000199706">
    <property type="component" value="Unassembled WGS sequence"/>
</dbReference>
<sequence length="359" mass="38883">MNLLRLLLAFTVCVAQAAGAATLRDESVMVPKGHGLFHVELETHIYAPPGDGPFPLVVINHGKEWGDPHFQQSADYYGQALEFVRRGYAVIVPMREGFAKSGGTYRADSCNDEDDGLTQAADVLAAIDYAKKLPYVDARRIVVIGQSHGGLATMALGSLNPPGVVALINFAGGLHFANCPGSERSLVEAFGAYGKTTRVPSLWMYGDNDSLFPPPLVKRMLTAYESAGGHAQFIDYGTFGSDGHIMFSLYSGLPIWLPAVGQFLTSLGLPFEVRYDLRAHAPGPDIEDVDAVPYLKAAGRDGYRHFLWLAPPRAFALSPDGHWAYRLGENAGQRALAECIRMGGTQCELYAVGQEVVKH</sequence>
<feature type="signal peptide" evidence="2">
    <location>
        <begin position="1"/>
        <end position="17"/>
    </location>
</feature>
<dbReference type="Pfam" id="PF02129">
    <property type="entry name" value="Peptidase_S15"/>
    <property type="match status" value="1"/>
</dbReference>
<dbReference type="AlphaFoldDB" id="A0A1G7UB13"/>
<evidence type="ECO:0000313" key="5">
    <source>
        <dbReference type="Proteomes" id="UP000199706"/>
    </source>
</evidence>
<organism evidence="4 5">
    <name type="scientific">Paraburkholderia phenazinium</name>
    <dbReference type="NCBI Taxonomy" id="60549"/>
    <lineage>
        <taxon>Bacteria</taxon>
        <taxon>Pseudomonadati</taxon>
        <taxon>Pseudomonadota</taxon>
        <taxon>Betaproteobacteria</taxon>
        <taxon>Burkholderiales</taxon>
        <taxon>Burkholderiaceae</taxon>
        <taxon>Paraburkholderia</taxon>
    </lineage>
</organism>
<dbReference type="GO" id="GO:0052689">
    <property type="term" value="F:carboxylic ester hydrolase activity"/>
    <property type="evidence" value="ECO:0007669"/>
    <property type="project" value="UniProtKB-ARBA"/>
</dbReference>
<keyword evidence="1 4" id="KW-0378">Hydrolase</keyword>
<keyword evidence="2" id="KW-0732">Signal</keyword>
<dbReference type="OrthoDB" id="8564128at2"/>